<reference evidence="1" key="1">
    <citation type="submission" date="2021-06" db="EMBL/GenBank/DDBJ databases">
        <authorList>
            <person name="Kallberg Y."/>
            <person name="Tangrot J."/>
            <person name="Rosling A."/>
        </authorList>
    </citation>
    <scope>NUCLEOTIDE SEQUENCE</scope>
    <source>
        <strain evidence="1">CL356</strain>
    </source>
</reference>
<gene>
    <name evidence="1" type="ORF">ACOLOM_LOCUS1046</name>
</gene>
<protein>
    <submittedName>
        <fullName evidence="1">946_t:CDS:1</fullName>
    </submittedName>
</protein>
<name>A0ACA9K7X2_9GLOM</name>
<accession>A0ACA9K7X2</accession>
<dbReference type="Proteomes" id="UP000789525">
    <property type="component" value="Unassembled WGS sequence"/>
</dbReference>
<keyword evidence="2" id="KW-1185">Reference proteome</keyword>
<dbReference type="EMBL" id="CAJVPT010001164">
    <property type="protein sequence ID" value="CAG8457980.1"/>
    <property type="molecule type" value="Genomic_DNA"/>
</dbReference>
<sequence>MRCRNRKQIIYQHIRFPNLCFTAKEVCAYVSDNSALTWSTAFLSVLELDGDYTLHEAE</sequence>
<evidence type="ECO:0000313" key="1">
    <source>
        <dbReference type="EMBL" id="CAG8457980.1"/>
    </source>
</evidence>
<organism evidence="1 2">
    <name type="scientific">Acaulospora colombiana</name>
    <dbReference type="NCBI Taxonomy" id="27376"/>
    <lineage>
        <taxon>Eukaryota</taxon>
        <taxon>Fungi</taxon>
        <taxon>Fungi incertae sedis</taxon>
        <taxon>Mucoromycota</taxon>
        <taxon>Glomeromycotina</taxon>
        <taxon>Glomeromycetes</taxon>
        <taxon>Diversisporales</taxon>
        <taxon>Acaulosporaceae</taxon>
        <taxon>Acaulospora</taxon>
    </lineage>
</organism>
<evidence type="ECO:0000313" key="2">
    <source>
        <dbReference type="Proteomes" id="UP000789525"/>
    </source>
</evidence>
<proteinExistence type="predicted"/>
<comment type="caution">
    <text evidence="1">The sequence shown here is derived from an EMBL/GenBank/DDBJ whole genome shotgun (WGS) entry which is preliminary data.</text>
</comment>